<dbReference type="InterPro" id="IPR013625">
    <property type="entry name" value="PTB"/>
</dbReference>
<dbReference type="SUPFAM" id="SSF50729">
    <property type="entry name" value="PH domain-like"/>
    <property type="match status" value="1"/>
</dbReference>
<evidence type="ECO:0000256" key="2">
    <source>
        <dbReference type="ARBA" id="ARBA00022443"/>
    </source>
</evidence>
<evidence type="ECO:0000256" key="3">
    <source>
        <dbReference type="PROSITE-ProRule" id="PRU00192"/>
    </source>
</evidence>
<proteinExistence type="inferred from homology"/>
<feature type="compositionally biased region" description="Low complexity" evidence="4">
    <location>
        <begin position="84"/>
        <end position="99"/>
    </location>
</feature>
<feature type="region of interest" description="Disordered" evidence="4">
    <location>
        <begin position="520"/>
        <end position="568"/>
    </location>
</feature>
<dbReference type="PROSITE" id="PS50002">
    <property type="entry name" value="SH3"/>
    <property type="match status" value="1"/>
</dbReference>
<dbReference type="Pfam" id="PF00018">
    <property type="entry name" value="SH3_1"/>
    <property type="match status" value="1"/>
</dbReference>
<evidence type="ECO:0000259" key="5">
    <source>
        <dbReference type="PROSITE" id="PS50002"/>
    </source>
</evidence>
<feature type="compositionally biased region" description="Basic and acidic residues" evidence="4">
    <location>
        <begin position="838"/>
        <end position="852"/>
    </location>
</feature>
<accession>A0ABD2JYD1</accession>
<feature type="compositionally biased region" description="Polar residues" evidence="4">
    <location>
        <begin position="677"/>
        <end position="711"/>
    </location>
</feature>
<dbReference type="InterPro" id="IPR036028">
    <property type="entry name" value="SH3-like_dom_sf"/>
</dbReference>
<protein>
    <recommendedName>
        <fullName evidence="5">SH3 domain-containing protein</fullName>
    </recommendedName>
</protein>
<evidence type="ECO:0000313" key="7">
    <source>
        <dbReference type="Proteomes" id="UP001620626"/>
    </source>
</evidence>
<dbReference type="InterPro" id="IPR039801">
    <property type="entry name" value="EPS8-like"/>
</dbReference>
<gene>
    <name evidence="6" type="ORF">niasHT_024447</name>
</gene>
<feature type="region of interest" description="Disordered" evidence="4">
    <location>
        <begin position="1"/>
        <end position="28"/>
    </location>
</feature>
<feature type="region of interest" description="Disordered" evidence="4">
    <location>
        <begin position="649"/>
        <end position="729"/>
    </location>
</feature>
<dbReference type="SMART" id="SM00326">
    <property type="entry name" value="SH3"/>
    <property type="match status" value="1"/>
</dbReference>
<organism evidence="6 7">
    <name type="scientific">Heterodera trifolii</name>
    <dbReference type="NCBI Taxonomy" id="157864"/>
    <lineage>
        <taxon>Eukaryota</taxon>
        <taxon>Metazoa</taxon>
        <taxon>Ecdysozoa</taxon>
        <taxon>Nematoda</taxon>
        <taxon>Chromadorea</taxon>
        <taxon>Rhabditida</taxon>
        <taxon>Tylenchina</taxon>
        <taxon>Tylenchomorpha</taxon>
        <taxon>Tylenchoidea</taxon>
        <taxon>Heteroderidae</taxon>
        <taxon>Heteroderinae</taxon>
        <taxon>Heterodera</taxon>
    </lineage>
</organism>
<feature type="compositionally biased region" description="Low complexity" evidence="4">
    <location>
        <begin position="108"/>
        <end position="120"/>
    </location>
</feature>
<keyword evidence="2 3" id="KW-0728">SH3 domain</keyword>
<dbReference type="Proteomes" id="UP001620626">
    <property type="component" value="Unassembled WGS sequence"/>
</dbReference>
<name>A0ABD2JYD1_9BILA</name>
<sequence length="852" mass="96347">MRKTTSTSSQLPSSYHQNHKINNNNGSRRYWYGSSPNLHNANANLTPSSPILISGDITNKSPPYYYHSSVALDTPNSHYPPPTNSNTATTKTTTLKSNKMPGPRQQMSSSNNNFSGPSSNGGFGRRHTSTAATGDFDYSTPPNAMHQNHYHQHNHHSAPSYNVEHLASFAVGSHFSVLSPADGVRKLKQMEQNSAICPVPMIFSLFPNRISVSELNGNLVEEFPMDLVSDPTAHTSSDPRDTFNNMLLFIVLEHVVSDGGTVPTELHIFQCINVPGGEVAEDLYNYIRGHYHKVGKRSPTKAMAASVYPNPLNEMPRGHFSHDSPSNGIEYFEMDVNTLNRCFDDIERFVARVQSVALAQRELEMQKNDGKQRKSKKAKEAAKAAQNGILHLRAQMPTQDEFVDIFQKFKLCFNLLAKLKNHIHEPSSPELIHFLFTPLTVLLDACHWGLGQQVAQQVCSPLLSYEACELLQVYLFPKETEVWHALGRAWNTPPEDWLGTLPPPYRPVFSDGWAPYGYSAQNIAPPPPTLTEPSVSSSIHHHQIDQHHQQQQQQQHQQGQQRFGGAPAIHRGFSVPAQAGQSRFYYEPSRVRDDSVHRERRTAVDNIELERINLEKERLDLERRKVLDKERELLEQERRLREEAEKLEHERRQLHKESEKHSIAGSEPLPDLYRGHSSLQPSPSMNRRSGSSVHLLHNGQSPPSFSATTSPHDQHQQQNRSQQFSPVFTQSPRQKAFCAELGRRGCKVVQVTYDRAAQNSKELTVTRGEILEVLNDTKNWWECRNINSRSGYVPHTILTVLDESDEYDGPHKNEAFRSTTAGSSNHQYPSSGTSTPEVIRERRGRNGEFRYF</sequence>
<dbReference type="Pfam" id="PF08416">
    <property type="entry name" value="PTB"/>
    <property type="match status" value="1"/>
</dbReference>
<reference evidence="6 7" key="1">
    <citation type="submission" date="2024-10" db="EMBL/GenBank/DDBJ databases">
        <authorList>
            <person name="Kim D."/>
        </authorList>
    </citation>
    <scope>NUCLEOTIDE SEQUENCE [LARGE SCALE GENOMIC DNA]</scope>
    <source>
        <strain evidence="6">BH-2024</strain>
    </source>
</reference>
<feature type="region of interest" description="Disordered" evidence="4">
    <location>
        <begin position="805"/>
        <end position="852"/>
    </location>
</feature>
<dbReference type="InterPro" id="IPR055093">
    <property type="entry name" value="EPS8_2nd"/>
</dbReference>
<comment type="similarity">
    <text evidence="1">Belongs to the EPS8 family.</text>
</comment>
<dbReference type="PANTHER" id="PTHR12287">
    <property type="entry name" value="EPIDERMAL GROWTH FACTOR RECEPTOR KINASE SUBSTRATE EPS8-RELATED PROTEIN"/>
    <property type="match status" value="1"/>
</dbReference>
<evidence type="ECO:0000256" key="4">
    <source>
        <dbReference type="SAM" id="MobiDB-lite"/>
    </source>
</evidence>
<dbReference type="AlphaFoldDB" id="A0ABD2JYD1"/>
<dbReference type="Gene3D" id="2.30.29.30">
    <property type="entry name" value="Pleckstrin-homology domain (PH domain)/Phosphotyrosine-binding domain (PTB)"/>
    <property type="match status" value="1"/>
</dbReference>
<evidence type="ECO:0000256" key="1">
    <source>
        <dbReference type="ARBA" id="ARBA00006197"/>
    </source>
</evidence>
<dbReference type="SUPFAM" id="SSF50044">
    <property type="entry name" value="SH3-domain"/>
    <property type="match status" value="1"/>
</dbReference>
<feature type="compositionally biased region" description="Low complexity" evidence="4">
    <location>
        <begin position="549"/>
        <end position="561"/>
    </location>
</feature>
<feature type="compositionally biased region" description="Polar residues" evidence="4">
    <location>
        <begin position="1"/>
        <end position="27"/>
    </location>
</feature>
<comment type="caution">
    <text evidence="6">The sequence shown here is derived from an EMBL/GenBank/DDBJ whole genome shotgun (WGS) entry which is preliminary data.</text>
</comment>
<dbReference type="InterPro" id="IPR001452">
    <property type="entry name" value="SH3_domain"/>
</dbReference>
<keyword evidence="7" id="KW-1185">Reference proteome</keyword>
<dbReference type="InterPro" id="IPR011993">
    <property type="entry name" value="PH-like_dom_sf"/>
</dbReference>
<evidence type="ECO:0000313" key="6">
    <source>
        <dbReference type="EMBL" id="KAL3095621.1"/>
    </source>
</evidence>
<feature type="domain" description="SH3" evidence="5">
    <location>
        <begin position="744"/>
        <end position="803"/>
    </location>
</feature>
<feature type="compositionally biased region" description="Basic and acidic residues" evidence="4">
    <location>
        <begin position="649"/>
        <end position="662"/>
    </location>
</feature>
<feature type="region of interest" description="Disordered" evidence="4">
    <location>
        <begin position="75"/>
        <end position="134"/>
    </location>
</feature>
<dbReference type="EMBL" id="JBICBT010000879">
    <property type="protein sequence ID" value="KAL3095621.1"/>
    <property type="molecule type" value="Genomic_DNA"/>
</dbReference>
<feature type="compositionally biased region" description="Polar residues" evidence="4">
    <location>
        <begin position="816"/>
        <end position="836"/>
    </location>
</feature>
<dbReference type="Gene3D" id="2.30.30.40">
    <property type="entry name" value="SH3 Domains"/>
    <property type="match status" value="1"/>
</dbReference>
<dbReference type="Pfam" id="PF22975">
    <property type="entry name" value="EPS8_2nd"/>
    <property type="match status" value="1"/>
</dbReference>
<dbReference type="PANTHER" id="PTHR12287:SF23">
    <property type="entry name" value="AROUSER, ISOFORM A-RELATED"/>
    <property type="match status" value="1"/>
</dbReference>